<gene>
    <name evidence="1" type="ORF">C8N25_11512</name>
</gene>
<dbReference type="RefSeq" id="WP_086541247.1">
    <property type="nucleotide sequence ID" value="NZ_MSSW01000023.1"/>
</dbReference>
<evidence type="ECO:0008006" key="3">
    <source>
        <dbReference type="Google" id="ProtNLM"/>
    </source>
</evidence>
<dbReference type="EMBL" id="QUNF01000015">
    <property type="protein sequence ID" value="REG84438.1"/>
    <property type="molecule type" value="Genomic_DNA"/>
</dbReference>
<name>A0A3E0DSR4_9BACT</name>
<reference evidence="1 2" key="1">
    <citation type="submission" date="2018-08" db="EMBL/GenBank/DDBJ databases">
        <title>Genomic Encyclopedia of Archaeal and Bacterial Type Strains, Phase II (KMG-II): from individual species to whole genera.</title>
        <authorList>
            <person name="Goeker M."/>
        </authorList>
    </citation>
    <scope>NUCLEOTIDE SEQUENCE [LARGE SCALE GENOMIC DNA]</scope>
    <source>
        <strain evidence="1 2">DSM 15986</strain>
    </source>
</reference>
<comment type="caution">
    <text evidence="1">The sequence shown here is derived from an EMBL/GenBank/DDBJ whole genome shotgun (WGS) entry which is preliminary data.</text>
</comment>
<protein>
    <recommendedName>
        <fullName evidence="3">Transposase</fullName>
    </recommendedName>
</protein>
<evidence type="ECO:0000313" key="2">
    <source>
        <dbReference type="Proteomes" id="UP000256405"/>
    </source>
</evidence>
<dbReference type="Proteomes" id="UP000256405">
    <property type="component" value="Unassembled WGS sequence"/>
</dbReference>
<dbReference type="OrthoDB" id="740398at2"/>
<proteinExistence type="predicted"/>
<keyword evidence="2" id="KW-1185">Reference proteome</keyword>
<accession>A0A3E0DSR4</accession>
<evidence type="ECO:0000313" key="1">
    <source>
        <dbReference type="EMBL" id="REG84438.1"/>
    </source>
</evidence>
<sequence>MQIIEKVGRINKVVKTLGSSFDESELDILERQARLEIDKLQGQASLFSNQRDNSLTSILSAVSNNEVELVGPDRILGKIYESIGYGSIGIDGLFKDLVMSRLLYPGSKLKTIDYLARYKNRETSVYTIYHYRDKIHKEFIDKVEEVNFGHFKQILGGQVGIVFYDMTTLYFETPDEDDLCKIGYSKDGKHQHPQIKLGLLVEPEGYPLGYDIFEGNN</sequence>
<dbReference type="AlphaFoldDB" id="A0A3E0DSR4"/>
<organism evidence="1 2">
    <name type="scientific">Algoriphagus antarcticus</name>
    <dbReference type="NCBI Taxonomy" id="238540"/>
    <lineage>
        <taxon>Bacteria</taxon>
        <taxon>Pseudomonadati</taxon>
        <taxon>Bacteroidota</taxon>
        <taxon>Cytophagia</taxon>
        <taxon>Cytophagales</taxon>
        <taxon>Cyclobacteriaceae</taxon>
        <taxon>Algoriphagus</taxon>
    </lineage>
</organism>